<feature type="transmembrane region" description="Helical" evidence="9">
    <location>
        <begin position="6"/>
        <end position="24"/>
    </location>
</feature>
<evidence type="ECO:0000256" key="9">
    <source>
        <dbReference type="RuleBase" id="RU365087"/>
    </source>
</evidence>
<comment type="similarity">
    <text evidence="2 9">Belongs to the SecG family.</text>
</comment>
<dbReference type="GO" id="GO:0009306">
    <property type="term" value="P:protein secretion"/>
    <property type="evidence" value="ECO:0007669"/>
    <property type="project" value="UniProtKB-UniRule"/>
</dbReference>
<reference evidence="10 11" key="1">
    <citation type="journal article" date="2015" name="Nature">
        <title>rRNA introns, odd ribosomes, and small enigmatic genomes across a large radiation of phyla.</title>
        <authorList>
            <person name="Brown C.T."/>
            <person name="Hug L.A."/>
            <person name="Thomas B.C."/>
            <person name="Sharon I."/>
            <person name="Castelle C.J."/>
            <person name="Singh A."/>
            <person name="Wilkins M.J."/>
            <person name="Williams K.H."/>
            <person name="Banfield J.F."/>
        </authorList>
    </citation>
    <scope>NUCLEOTIDE SEQUENCE [LARGE SCALE GENOMIC DNA]</scope>
    <source>
        <strain evidence="11">GW2011_GWA1_39_13</strain>
    </source>
</reference>
<proteinExistence type="inferred from homology"/>
<accession>A0A0G0MEH5</accession>
<evidence type="ECO:0000256" key="7">
    <source>
        <dbReference type="ARBA" id="ARBA00023010"/>
    </source>
</evidence>
<evidence type="ECO:0000256" key="5">
    <source>
        <dbReference type="ARBA" id="ARBA00022927"/>
    </source>
</evidence>
<keyword evidence="9" id="KW-1003">Cell membrane</keyword>
<dbReference type="EMBL" id="LBWF01000002">
    <property type="protein sequence ID" value="KKR02489.1"/>
    <property type="molecule type" value="Genomic_DNA"/>
</dbReference>
<name>A0A0G0MEH5_YANXG</name>
<comment type="subcellular location">
    <subcellularLocation>
        <location evidence="9">Cell membrane</location>
        <topology evidence="9">Multi-pass membrane protein</topology>
    </subcellularLocation>
    <subcellularLocation>
        <location evidence="1">Membrane</location>
        <topology evidence="1">Multi-pass membrane protein</topology>
    </subcellularLocation>
</comment>
<keyword evidence="4 9" id="KW-0812">Transmembrane</keyword>
<keyword evidence="5 9" id="KW-0653">Protein transport</keyword>
<feature type="transmembrane region" description="Helical" evidence="9">
    <location>
        <begin position="51"/>
        <end position="73"/>
    </location>
</feature>
<evidence type="ECO:0000256" key="8">
    <source>
        <dbReference type="ARBA" id="ARBA00023136"/>
    </source>
</evidence>
<evidence type="ECO:0000256" key="2">
    <source>
        <dbReference type="ARBA" id="ARBA00008445"/>
    </source>
</evidence>
<sequence length="74" mass="7928">MNTTQILTYAQIGLSLLLIAAILLQQRGTGLSSSFGGGSLEYSTKRGAEKVIFWATIVFAILFLGVSVARVFFA</sequence>
<comment type="caution">
    <text evidence="10">The sequence shown here is derived from an EMBL/GenBank/DDBJ whole genome shotgun (WGS) entry which is preliminary data.</text>
</comment>
<protein>
    <recommendedName>
        <fullName evidence="9">Protein-export membrane protein SecG</fullName>
    </recommendedName>
</protein>
<evidence type="ECO:0000256" key="4">
    <source>
        <dbReference type="ARBA" id="ARBA00022692"/>
    </source>
</evidence>
<dbReference type="AlphaFoldDB" id="A0A0G0MEH5"/>
<keyword evidence="8 9" id="KW-0472">Membrane</keyword>
<dbReference type="GO" id="GO:0005886">
    <property type="term" value="C:plasma membrane"/>
    <property type="evidence" value="ECO:0007669"/>
    <property type="project" value="UniProtKB-SubCell"/>
</dbReference>
<evidence type="ECO:0000256" key="1">
    <source>
        <dbReference type="ARBA" id="ARBA00004141"/>
    </source>
</evidence>
<dbReference type="NCBIfam" id="TIGR00810">
    <property type="entry name" value="secG"/>
    <property type="match status" value="1"/>
</dbReference>
<comment type="function">
    <text evidence="9">Involved in protein export. Participates in an early event of protein translocation.</text>
</comment>
<evidence type="ECO:0000313" key="11">
    <source>
        <dbReference type="Proteomes" id="UP000034845"/>
    </source>
</evidence>
<evidence type="ECO:0000256" key="3">
    <source>
        <dbReference type="ARBA" id="ARBA00022448"/>
    </source>
</evidence>
<dbReference type="InterPro" id="IPR004692">
    <property type="entry name" value="SecG"/>
</dbReference>
<dbReference type="GO" id="GO:0015450">
    <property type="term" value="F:protein-transporting ATPase activity"/>
    <property type="evidence" value="ECO:0007669"/>
    <property type="project" value="UniProtKB-UniRule"/>
</dbReference>
<keyword evidence="3 9" id="KW-0813">Transport</keyword>
<organism evidence="10 11">
    <name type="scientific">Yanofskybacteria sp. (strain GW2011_GWA1_39_13)</name>
    <dbReference type="NCBI Taxonomy" id="1619019"/>
    <lineage>
        <taxon>Bacteria</taxon>
        <taxon>Candidatus Yanofskyibacteriota</taxon>
    </lineage>
</organism>
<evidence type="ECO:0000313" key="10">
    <source>
        <dbReference type="EMBL" id="KKR02489.1"/>
    </source>
</evidence>
<keyword evidence="6 9" id="KW-1133">Transmembrane helix</keyword>
<gene>
    <name evidence="10" type="ORF">UT29_C0002G0051</name>
</gene>
<dbReference type="Proteomes" id="UP000034845">
    <property type="component" value="Unassembled WGS sequence"/>
</dbReference>
<keyword evidence="7 9" id="KW-0811">Translocation</keyword>
<dbReference type="Pfam" id="PF03840">
    <property type="entry name" value="SecG"/>
    <property type="match status" value="1"/>
</dbReference>
<evidence type="ECO:0000256" key="6">
    <source>
        <dbReference type="ARBA" id="ARBA00022989"/>
    </source>
</evidence>